<sequence>MENVARNQEKMDSLCLRKMSTTVQPVQPNKRTKRTHNTSDEAIEPHNLRPRPQRDNVETTNEQIIDDPDYEVVGEFLCDNEDLHSGTQKRNGRGITTMNDIFSRTVDMPKIKITVNEFGQPVGENAKKFASVIGCQVRKKIPVRFTDWRAVHLGKKLQVWDDLQVFYDVDEAAKKWFMDTAARKWKDYKADLKEKFFDETLTDEQMKERLKNILNDDDFNDLIKFWRSPECQARTERGKANRAKLRVHHTSGSISHACCSYNLVHNPIMLLILYIILGHFHWYIVIKLVG</sequence>
<dbReference type="Pfam" id="PF03004">
    <property type="entry name" value="Transposase_24"/>
    <property type="match status" value="1"/>
</dbReference>
<organism evidence="3 4">
    <name type="scientific">Oryza meyeriana var. granulata</name>
    <dbReference type="NCBI Taxonomy" id="110450"/>
    <lineage>
        <taxon>Eukaryota</taxon>
        <taxon>Viridiplantae</taxon>
        <taxon>Streptophyta</taxon>
        <taxon>Embryophyta</taxon>
        <taxon>Tracheophyta</taxon>
        <taxon>Spermatophyta</taxon>
        <taxon>Magnoliopsida</taxon>
        <taxon>Liliopsida</taxon>
        <taxon>Poales</taxon>
        <taxon>Poaceae</taxon>
        <taxon>BOP clade</taxon>
        <taxon>Oryzoideae</taxon>
        <taxon>Oryzeae</taxon>
        <taxon>Oryzinae</taxon>
        <taxon>Oryza</taxon>
        <taxon>Oryza meyeriana</taxon>
    </lineage>
</organism>
<proteinExistence type="predicted"/>
<keyword evidence="4" id="KW-1185">Reference proteome</keyword>
<keyword evidence="2" id="KW-1133">Transmembrane helix</keyword>
<feature type="transmembrane region" description="Helical" evidence="2">
    <location>
        <begin position="268"/>
        <end position="286"/>
    </location>
</feature>
<keyword evidence="2" id="KW-0472">Membrane</keyword>
<evidence type="ECO:0000313" key="3">
    <source>
        <dbReference type="EMBL" id="KAF0915482.1"/>
    </source>
</evidence>
<evidence type="ECO:0000313" key="4">
    <source>
        <dbReference type="Proteomes" id="UP000479710"/>
    </source>
</evidence>
<dbReference type="AlphaFoldDB" id="A0A6G1DTE6"/>
<comment type="caution">
    <text evidence="3">The sequence shown here is derived from an EMBL/GenBank/DDBJ whole genome shotgun (WGS) entry which is preliminary data.</text>
</comment>
<dbReference type="OrthoDB" id="691312at2759"/>
<keyword evidence="2" id="KW-0812">Transmembrane</keyword>
<dbReference type="Proteomes" id="UP000479710">
    <property type="component" value="Unassembled WGS sequence"/>
</dbReference>
<protein>
    <submittedName>
        <fullName evidence="3">Uncharacterized protein</fullName>
    </submittedName>
</protein>
<feature type="region of interest" description="Disordered" evidence="1">
    <location>
        <begin position="22"/>
        <end position="63"/>
    </location>
</feature>
<accession>A0A6G1DTE6</accession>
<name>A0A6G1DTE6_9ORYZ</name>
<gene>
    <name evidence="3" type="ORF">E2562_036487</name>
</gene>
<dbReference type="PANTHER" id="PTHR33144">
    <property type="entry name" value="OS10G0409366 PROTEIN-RELATED"/>
    <property type="match status" value="1"/>
</dbReference>
<dbReference type="PANTHER" id="PTHR33144:SF50">
    <property type="entry name" value="OS03G0714750 PROTEIN"/>
    <property type="match status" value="1"/>
</dbReference>
<dbReference type="EMBL" id="SPHZ02000006">
    <property type="protein sequence ID" value="KAF0915482.1"/>
    <property type="molecule type" value="Genomic_DNA"/>
</dbReference>
<dbReference type="InterPro" id="IPR004252">
    <property type="entry name" value="Probable_transposase_24"/>
</dbReference>
<feature type="compositionally biased region" description="Basic and acidic residues" evidence="1">
    <location>
        <begin position="37"/>
        <end position="57"/>
    </location>
</feature>
<evidence type="ECO:0000256" key="1">
    <source>
        <dbReference type="SAM" id="MobiDB-lite"/>
    </source>
</evidence>
<evidence type="ECO:0000256" key="2">
    <source>
        <dbReference type="SAM" id="Phobius"/>
    </source>
</evidence>
<reference evidence="3 4" key="1">
    <citation type="submission" date="2019-11" db="EMBL/GenBank/DDBJ databases">
        <title>Whole genome sequence of Oryza granulata.</title>
        <authorList>
            <person name="Li W."/>
        </authorList>
    </citation>
    <scope>NUCLEOTIDE SEQUENCE [LARGE SCALE GENOMIC DNA]</scope>
    <source>
        <strain evidence="4">cv. Menghai</strain>
        <tissue evidence="3">Leaf</tissue>
    </source>
</reference>